<evidence type="ECO:0000313" key="3">
    <source>
        <dbReference type="EMBL" id="AKH40178.1"/>
    </source>
</evidence>
<dbReference type="ESTHER" id="malci-a0a0f7kl65">
    <property type="family name" value="Fungal-Bact_LIP"/>
</dbReference>
<dbReference type="Gene3D" id="1.10.260.130">
    <property type="match status" value="1"/>
</dbReference>
<keyword evidence="2" id="KW-0732">Signal</keyword>
<name>A0A0F7KL65_MALCI</name>
<dbReference type="SMR" id="A0A0F7KL65"/>
<dbReference type="InterPro" id="IPR029058">
    <property type="entry name" value="AB_hydrolase_fold"/>
</dbReference>
<gene>
    <name evidence="3" type="primary">lipA</name>
</gene>
<organism evidence="3">
    <name type="scientific">Malbranchea cinnamomea</name>
    <name type="common">Thermophilic fungus</name>
    <name type="synonym">Malbranchea sulfurea</name>
    <dbReference type="NCBI Taxonomy" id="5041"/>
    <lineage>
        <taxon>Eukaryota</taxon>
        <taxon>Fungi</taxon>
        <taxon>Dikarya</taxon>
        <taxon>Ascomycota</taxon>
        <taxon>Pezizomycotina</taxon>
        <taxon>Eurotiomycetes</taxon>
        <taxon>Eurotiomycetidae</taxon>
        <taxon>Onygenales</taxon>
        <taxon>Malbrancheaceae</taxon>
        <taxon>Malbranchea</taxon>
    </lineage>
</organism>
<feature type="chain" id="PRO_5013435651" evidence="2">
    <location>
        <begin position="21"/>
        <end position="446"/>
    </location>
</feature>
<proteinExistence type="evidence at transcript level"/>
<reference evidence="3" key="1">
    <citation type="journal article" date="2015" name="Biotechnol. Appl. Biochem.">
        <title>Characterization of a new sn-1, 3-regioselective triacylglycerol lipase from Malbranchea cinnamomea.</title>
        <authorList>
            <person name="Tong X."/>
            <person name="Busk P.K."/>
            <person name="Lange L."/>
        </authorList>
    </citation>
    <scope>NUCLEOTIDE SEQUENCE</scope>
    <source>
        <strain evidence="3">CBS 115.68</strain>
    </source>
</reference>
<evidence type="ECO:0000256" key="2">
    <source>
        <dbReference type="PIRNR" id="PIRNR029171"/>
    </source>
</evidence>
<dbReference type="PIRSF" id="PIRSF029171">
    <property type="entry name" value="Esterase_LipA"/>
    <property type="match status" value="1"/>
</dbReference>
<sequence length="446" mass="49074">MAAFFRLWLALLYLVTAVTAIPPWRFQRRQGPPLPTEDPFYEVPSDFESAAPGTILKQREVPYPIAAFNRVPINIASAHHVMYRSADNFGNATVAVTTILVPHDANFKKVLSYQFAEDSSSPNCAPSYALQKDHEDLGTSTTQAEFLLVVAALSNGWVVTTPDFEGLEGAFLANRRAGYAVLDGIRATLSSTEFTGVSPDARVVLWGYSGGSLASGFAAELQPSYAPELNIVGAALGGTVPEIYPVLTLANKSKHSGLIPAGILGISYEYEDVWPILDEQLVPETRDDFLRAASQCLAENNRFYENKDILSYFKDRNIFEQSRFQEIVNENSMGHHTPTIPLLVYKADKDEVSAAQNTTELVAKYCAEGAIVRHNRDGTSDHASLAIIGAPDVLIWLNDRLNGKKNQTRCTEHWEFVSVLDPKALLVLSKTLLDELLALLGAEVRR</sequence>
<dbReference type="InterPro" id="IPR005152">
    <property type="entry name" value="Lipase_secreted"/>
</dbReference>
<dbReference type="AlphaFoldDB" id="A0A0F7KL65"/>
<dbReference type="EC" id="3.1.1.3" evidence="3"/>
<accession>A0A0F7KL65</accession>
<dbReference type="Pfam" id="PF03583">
    <property type="entry name" value="LIP"/>
    <property type="match status" value="1"/>
</dbReference>
<protein>
    <submittedName>
        <fullName evidence="3">Extracellular triacylglycerol lipase</fullName>
        <ecNumber evidence="3">3.1.1.3</ecNumber>
    </submittedName>
</protein>
<feature type="signal peptide" evidence="2">
    <location>
        <begin position="1"/>
        <end position="20"/>
    </location>
</feature>
<dbReference type="GO" id="GO:0004806">
    <property type="term" value="F:triacylglycerol lipase activity"/>
    <property type="evidence" value="ECO:0007669"/>
    <property type="project" value="UniProtKB-UniRule"/>
</dbReference>
<dbReference type="PANTHER" id="PTHR34853">
    <property type="match status" value="1"/>
</dbReference>
<dbReference type="Gene3D" id="3.40.50.1820">
    <property type="entry name" value="alpha/beta hydrolase"/>
    <property type="match status" value="1"/>
</dbReference>
<dbReference type="PANTHER" id="PTHR34853:SF5">
    <property type="entry name" value="LIP-DOMAIN-CONTAINING PROTEIN-RELATED"/>
    <property type="match status" value="1"/>
</dbReference>
<dbReference type="GO" id="GO:0016042">
    <property type="term" value="P:lipid catabolic process"/>
    <property type="evidence" value="ECO:0007669"/>
    <property type="project" value="UniProtKB-UniRule"/>
</dbReference>
<keyword evidence="1 3" id="KW-0378">Hydrolase</keyword>
<evidence type="ECO:0000256" key="1">
    <source>
        <dbReference type="ARBA" id="ARBA00022801"/>
    </source>
</evidence>
<dbReference type="SUPFAM" id="SSF53474">
    <property type="entry name" value="alpha/beta-Hydrolases"/>
    <property type="match status" value="1"/>
</dbReference>
<comment type="similarity">
    <text evidence="2">Belongs to the AB hydrolase superfamily. Lipase family.</text>
</comment>
<dbReference type="BRENDA" id="3.1.1.3">
    <property type="organism ID" value="3162"/>
</dbReference>
<dbReference type="EMBL" id="KP745599">
    <property type="protein sequence ID" value="AKH40178.1"/>
    <property type="molecule type" value="mRNA"/>
</dbReference>